<evidence type="ECO:0000313" key="4">
    <source>
        <dbReference type="Proteomes" id="UP000028534"/>
    </source>
</evidence>
<dbReference type="Proteomes" id="UP000037029">
    <property type="component" value="Plasmid pses189"/>
</dbReference>
<geneLocation type="plasmid" evidence="5">
    <name>pses189</name>
</geneLocation>
<dbReference type="EMBL" id="JGVR01000055">
    <property type="protein sequence ID" value="KEZ13734.1"/>
    <property type="molecule type" value="Genomic_DNA"/>
</dbReference>
<evidence type="ECO:0000313" key="3">
    <source>
        <dbReference type="EMBL" id="KEZ13734.1"/>
    </source>
</evidence>
<evidence type="ECO:0000313" key="2">
    <source>
        <dbReference type="EMBL" id="ATP22030.1"/>
    </source>
</evidence>
<dbReference type="PATRIC" id="fig|13690.10.peg.5096"/>
<evidence type="ECO:0000256" key="1">
    <source>
        <dbReference type="SAM" id="Phobius"/>
    </source>
</evidence>
<organism evidence="3 4">
    <name type="scientific">Sphingobium yanoikuyae</name>
    <name type="common">Sphingomonas yanoikuyae</name>
    <dbReference type="NCBI Taxonomy" id="13690"/>
    <lineage>
        <taxon>Bacteria</taxon>
        <taxon>Pseudomonadati</taxon>
        <taxon>Pseudomonadota</taxon>
        <taxon>Alphaproteobacteria</taxon>
        <taxon>Sphingomonadales</taxon>
        <taxon>Sphingomonadaceae</taxon>
        <taxon>Sphingobium</taxon>
    </lineage>
</organism>
<reference evidence="3 4" key="1">
    <citation type="submission" date="2014-03" db="EMBL/GenBank/DDBJ databases">
        <title>Genome sequence of Sphingobium yanoikuyae B1.</title>
        <authorList>
            <person name="Gan H.M."/>
            <person name="Gan H.Y."/>
            <person name="Savka M.A."/>
        </authorList>
    </citation>
    <scope>NUCLEOTIDE SEQUENCE [LARGE SCALE GENOMIC DNA]</scope>
    <source>
        <strain evidence="3 4">B1</strain>
    </source>
</reference>
<evidence type="ECO:0000313" key="5">
    <source>
        <dbReference type="Proteomes" id="UP000037029"/>
    </source>
</evidence>
<feature type="transmembrane region" description="Helical" evidence="1">
    <location>
        <begin position="92"/>
        <end position="111"/>
    </location>
</feature>
<keyword evidence="1" id="KW-0812">Transmembrane</keyword>
<proteinExistence type="predicted"/>
<accession>A0A084E6Z2</accession>
<dbReference type="EMBL" id="CP020927">
    <property type="protein sequence ID" value="ATP22030.1"/>
    <property type="molecule type" value="Genomic_DNA"/>
</dbReference>
<name>A0A084E6Z2_SPHYA</name>
<dbReference type="Proteomes" id="UP000028534">
    <property type="component" value="Unassembled WGS sequence"/>
</dbReference>
<geneLocation type="plasmid" evidence="2">
    <name>pSES189</name>
</geneLocation>
<keyword evidence="1" id="KW-0472">Membrane</keyword>
<keyword evidence="1" id="KW-1133">Transmembrane helix</keyword>
<keyword evidence="2" id="KW-0614">Plasmid</keyword>
<dbReference type="AlphaFoldDB" id="A0A084E6Z2"/>
<gene>
    <name evidence="2" type="ORF">BV87_26675</name>
    <name evidence="3" type="ORF">CP98_04929</name>
</gene>
<protein>
    <submittedName>
        <fullName evidence="3">Uncharacterized protein</fullName>
    </submittedName>
</protein>
<sequence length="134" mass="15003">MAGDTRSYALDVSELLFRLASESLRLRSNETLRFETVASLVNARIPALPLTRLDPADVRAHFNVVESKGPIRIHLSIPRASADRLVEEKRRFANLLGMTLTMGDMLSILFFDFVAEHHSKRILGNIGIEDVVDS</sequence>
<dbReference type="RefSeq" id="WP_017502445.1">
    <property type="nucleotide sequence ID" value="NZ_CP020927.1"/>
</dbReference>
<reference evidence="2 5" key="2">
    <citation type="submission" date="2017-04" db="EMBL/GenBank/DDBJ databases">
        <title>Characterization, genome and methylation analysis of a phthalic acid esters degrading strain Sphingobium yanoikuyae SHJ.</title>
        <authorList>
            <person name="Feng L."/>
        </authorList>
    </citation>
    <scope>NUCLEOTIDE SEQUENCE [LARGE SCALE GENOMIC DNA]</scope>
    <source>
        <strain evidence="2 5">SHJ</strain>
        <plasmid evidence="5">Plasmid pses189</plasmid>
        <plasmid evidence="2">pSES189</plasmid>
    </source>
</reference>